<organism evidence="3 4">
    <name type="scientific">Microseira wollei NIES-4236</name>
    <dbReference type="NCBI Taxonomy" id="2530354"/>
    <lineage>
        <taxon>Bacteria</taxon>
        <taxon>Bacillati</taxon>
        <taxon>Cyanobacteriota</taxon>
        <taxon>Cyanophyceae</taxon>
        <taxon>Oscillatoriophycideae</taxon>
        <taxon>Aerosakkonematales</taxon>
        <taxon>Aerosakkonemataceae</taxon>
        <taxon>Microseira</taxon>
    </lineage>
</organism>
<evidence type="ECO:0000313" key="4">
    <source>
        <dbReference type="Proteomes" id="UP001050975"/>
    </source>
</evidence>
<feature type="transmembrane region" description="Helical" evidence="1">
    <location>
        <begin position="42"/>
        <end position="58"/>
    </location>
</feature>
<sequence>MNFLPSVLGLSIALAGPILLVSPANRILGARERLLTKVIEQLFLWLLVGLVLTILIVWEKQSLTSIGLRFQWQSFMWGLLVAGVLIFLVSPVLIWMLKKMQLNGFETGIAQLNQLPIWFLIFAVITGGTAEEILYRGYAIARLSLFVGYGWAGLIALTAFAIVHLPLWGWGSVLTFFISGSLFTGFYLLSHDLLACIVAHIVTDSIGLIVAPRRRA</sequence>
<dbReference type="GO" id="GO:0006508">
    <property type="term" value="P:proteolysis"/>
    <property type="evidence" value="ECO:0007669"/>
    <property type="project" value="UniProtKB-KW"/>
</dbReference>
<protein>
    <submittedName>
        <fullName evidence="3">Caax amino protease family protein</fullName>
    </submittedName>
</protein>
<reference evidence="3" key="1">
    <citation type="submission" date="2019-10" db="EMBL/GenBank/DDBJ databases">
        <title>Draft genome sequece of Microseira wollei NIES-4236.</title>
        <authorList>
            <person name="Yamaguchi H."/>
            <person name="Suzuki S."/>
            <person name="Kawachi M."/>
        </authorList>
    </citation>
    <scope>NUCLEOTIDE SEQUENCE</scope>
    <source>
        <strain evidence="3">NIES-4236</strain>
    </source>
</reference>
<dbReference type="Pfam" id="PF02517">
    <property type="entry name" value="Rce1-like"/>
    <property type="match status" value="1"/>
</dbReference>
<evidence type="ECO:0000259" key="2">
    <source>
        <dbReference type="Pfam" id="PF02517"/>
    </source>
</evidence>
<keyword evidence="3" id="KW-0378">Hydrolase</keyword>
<keyword evidence="4" id="KW-1185">Reference proteome</keyword>
<keyword evidence="3" id="KW-0645">Protease</keyword>
<name>A0AAV3XIP6_9CYAN</name>
<dbReference type="InterPro" id="IPR003675">
    <property type="entry name" value="Rce1/LyrA-like_dom"/>
</dbReference>
<dbReference type="AlphaFoldDB" id="A0AAV3XIP6"/>
<keyword evidence="1" id="KW-1133">Transmembrane helix</keyword>
<dbReference type="RefSeq" id="WP_226584602.1">
    <property type="nucleotide sequence ID" value="NZ_BLAY01000064.1"/>
</dbReference>
<comment type="caution">
    <text evidence="3">The sequence shown here is derived from an EMBL/GenBank/DDBJ whole genome shotgun (WGS) entry which is preliminary data.</text>
</comment>
<dbReference type="GO" id="GO:0004175">
    <property type="term" value="F:endopeptidase activity"/>
    <property type="evidence" value="ECO:0007669"/>
    <property type="project" value="UniProtKB-ARBA"/>
</dbReference>
<accession>A0AAV3XIP6</accession>
<dbReference type="EMBL" id="BLAY01000064">
    <property type="protein sequence ID" value="GET39327.1"/>
    <property type="molecule type" value="Genomic_DNA"/>
</dbReference>
<feature type="transmembrane region" description="Helical" evidence="1">
    <location>
        <begin position="117"/>
        <end position="134"/>
    </location>
</feature>
<feature type="transmembrane region" description="Helical" evidence="1">
    <location>
        <begin position="79"/>
        <end position="97"/>
    </location>
</feature>
<keyword evidence="1" id="KW-0812">Transmembrane</keyword>
<feature type="transmembrane region" description="Helical" evidence="1">
    <location>
        <begin position="146"/>
        <end position="168"/>
    </location>
</feature>
<gene>
    <name evidence="3" type="ORF">MiSe_40910</name>
</gene>
<dbReference type="Proteomes" id="UP001050975">
    <property type="component" value="Unassembled WGS sequence"/>
</dbReference>
<keyword evidence="1" id="KW-0472">Membrane</keyword>
<proteinExistence type="predicted"/>
<evidence type="ECO:0000313" key="3">
    <source>
        <dbReference type="EMBL" id="GET39327.1"/>
    </source>
</evidence>
<feature type="domain" description="CAAX prenyl protease 2/Lysostaphin resistance protein A-like" evidence="2">
    <location>
        <begin position="114"/>
        <end position="205"/>
    </location>
</feature>
<dbReference type="GO" id="GO:0080120">
    <property type="term" value="P:CAAX-box protein maturation"/>
    <property type="evidence" value="ECO:0007669"/>
    <property type="project" value="UniProtKB-ARBA"/>
</dbReference>
<feature type="transmembrane region" description="Helical" evidence="1">
    <location>
        <begin position="188"/>
        <end position="211"/>
    </location>
</feature>
<evidence type="ECO:0000256" key="1">
    <source>
        <dbReference type="SAM" id="Phobius"/>
    </source>
</evidence>